<name>X0VE77_9ZZZZ</name>
<evidence type="ECO:0000313" key="2">
    <source>
        <dbReference type="EMBL" id="GAG16459.1"/>
    </source>
</evidence>
<feature type="region of interest" description="Disordered" evidence="1">
    <location>
        <begin position="35"/>
        <end position="64"/>
    </location>
</feature>
<sequence length="64" mass="7057">MTFVSSPRGGWHWRRDKGEQMVLKAEDMLREIESAGNQVTGGRESIGDGQDGPLRVTARNIKSG</sequence>
<reference evidence="2" key="1">
    <citation type="journal article" date="2014" name="Front. Microbiol.">
        <title>High frequency of phylogenetically diverse reductive dehalogenase-homologous genes in deep subseafloor sedimentary metagenomes.</title>
        <authorList>
            <person name="Kawai M."/>
            <person name="Futagami T."/>
            <person name="Toyoda A."/>
            <person name="Takaki Y."/>
            <person name="Nishi S."/>
            <person name="Hori S."/>
            <person name="Arai W."/>
            <person name="Tsubouchi T."/>
            <person name="Morono Y."/>
            <person name="Uchiyama I."/>
            <person name="Ito T."/>
            <person name="Fujiyama A."/>
            <person name="Inagaki F."/>
            <person name="Takami H."/>
        </authorList>
    </citation>
    <scope>NUCLEOTIDE SEQUENCE</scope>
    <source>
        <strain evidence="2">Expedition CK06-06</strain>
    </source>
</reference>
<comment type="caution">
    <text evidence="2">The sequence shown here is derived from an EMBL/GenBank/DDBJ whole genome shotgun (WGS) entry which is preliminary data.</text>
</comment>
<dbReference type="EMBL" id="BARS01036566">
    <property type="protein sequence ID" value="GAG16459.1"/>
    <property type="molecule type" value="Genomic_DNA"/>
</dbReference>
<accession>X0VE77</accession>
<gene>
    <name evidence="2" type="ORF">S01H1_56182</name>
</gene>
<evidence type="ECO:0000256" key="1">
    <source>
        <dbReference type="SAM" id="MobiDB-lite"/>
    </source>
</evidence>
<proteinExistence type="predicted"/>
<protein>
    <submittedName>
        <fullName evidence="2">Uncharacterized protein</fullName>
    </submittedName>
</protein>
<organism evidence="2">
    <name type="scientific">marine sediment metagenome</name>
    <dbReference type="NCBI Taxonomy" id="412755"/>
    <lineage>
        <taxon>unclassified sequences</taxon>
        <taxon>metagenomes</taxon>
        <taxon>ecological metagenomes</taxon>
    </lineage>
</organism>
<dbReference type="AlphaFoldDB" id="X0VE77"/>